<proteinExistence type="inferred from homology"/>
<dbReference type="Pfam" id="PF02146">
    <property type="entry name" value="SIR2"/>
    <property type="match status" value="1"/>
</dbReference>
<name>A0A0H2SCM6_9AGAM</name>
<feature type="compositionally biased region" description="Basic and acidic residues" evidence="12">
    <location>
        <begin position="406"/>
        <end position="427"/>
    </location>
</feature>
<dbReference type="Gene3D" id="3.30.1600.10">
    <property type="entry name" value="SIR2/SIRT2 'Small Domain"/>
    <property type="match status" value="1"/>
</dbReference>
<accession>A0A0H2SCM6</accession>
<evidence type="ECO:0000313" key="15">
    <source>
        <dbReference type="Proteomes" id="UP000053477"/>
    </source>
</evidence>
<dbReference type="PROSITE" id="PS50305">
    <property type="entry name" value="SIRTUIN"/>
    <property type="match status" value="1"/>
</dbReference>
<keyword evidence="15" id="KW-1185">Reference proteome</keyword>
<keyword evidence="4 10" id="KW-0479">Metal-binding</keyword>
<dbReference type="EMBL" id="KQ085939">
    <property type="protein sequence ID" value="KLO14716.1"/>
    <property type="molecule type" value="Genomic_DNA"/>
</dbReference>
<feature type="binding site" evidence="10 11">
    <location>
        <position position="183"/>
    </location>
    <ligand>
        <name>Zn(2+)</name>
        <dbReference type="ChEBI" id="CHEBI:29105"/>
    </ligand>
</feature>
<evidence type="ECO:0000259" key="13">
    <source>
        <dbReference type="PROSITE" id="PS50305"/>
    </source>
</evidence>
<dbReference type="CDD" id="cd01408">
    <property type="entry name" value="SIRT1"/>
    <property type="match status" value="1"/>
</dbReference>
<evidence type="ECO:0000256" key="1">
    <source>
        <dbReference type="ARBA" id="ARBA00004173"/>
    </source>
</evidence>
<keyword evidence="3" id="KW-0808">Transferase</keyword>
<feature type="binding site" evidence="9">
    <location>
        <begin position="244"/>
        <end position="246"/>
    </location>
    <ligand>
        <name>NAD(+)</name>
        <dbReference type="ChEBI" id="CHEBI:57540"/>
    </ligand>
</feature>
<keyword evidence="5 10" id="KW-0862">Zinc</keyword>
<evidence type="ECO:0000313" key="14">
    <source>
        <dbReference type="EMBL" id="KLO14716.1"/>
    </source>
</evidence>
<evidence type="ECO:0000256" key="12">
    <source>
        <dbReference type="SAM" id="MobiDB-lite"/>
    </source>
</evidence>
<evidence type="ECO:0000256" key="2">
    <source>
        <dbReference type="ARBA" id="ARBA00006924"/>
    </source>
</evidence>
<feature type="compositionally biased region" description="Basic and acidic residues" evidence="12">
    <location>
        <begin position="375"/>
        <end position="394"/>
    </location>
</feature>
<sequence>MWKKVAGGYDVDDDDALQVLETLDLHGIAKYIKSDACKNIFIMAGAGISTSAGIPDFRSPDTGLYANLARLKLPYPEAVFDITFFRNNPKPFYTLAHELAPGKFRPTLTHSFIRLLAEKNYLHTCFTQNIDTLERRAGVPADKIIEAHGSFATQHCIKCKAEYPDDEMREKIKNQELPICNKCKGYVKPDIVFFGEGLPDEFFSSLEHLRSADLLIVMGTSLTVHPFASLTEIVDESCPRLLLNLDLVGGWGSRTNDVSCLMPCDDAVRKICELLGWEEELDALWADTANTVVSFSKDVEDTQEPKAEKAAEVPKEEVQETAKKVEKQAKVDLLEEFVGQLAEKIAGVGLDDEKETQPSQADKKEAPAESSDSNKPSHRDAAKDVEKSQDKEDPAASEDVETIDPASKEGSEDAQAARKSEPKTSSE</sequence>
<evidence type="ECO:0000256" key="11">
    <source>
        <dbReference type="PROSITE-ProRule" id="PRU00236"/>
    </source>
</evidence>
<feature type="binding site" evidence="10 11">
    <location>
        <position position="156"/>
    </location>
    <ligand>
        <name>Zn(2+)</name>
        <dbReference type="ChEBI" id="CHEBI:29105"/>
    </ligand>
</feature>
<feature type="region of interest" description="Disordered" evidence="12">
    <location>
        <begin position="348"/>
        <end position="427"/>
    </location>
</feature>
<dbReference type="GO" id="GO:0017136">
    <property type="term" value="F:histone deacetylase activity, NAD-dependent"/>
    <property type="evidence" value="ECO:0007669"/>
    <property type="project" value="InterPro"/>
</dbReference>
<dbReference type="PANTHER" id="PTHR11085">
    <property type="entry name" value="NAD-DEPENDENT PROTEIN DEACYLASE SIRTUIN-5, MITOCHONDRIAL-RELATED"/>
    <property type="match status" value="1"/>
</dbReference>
<protein>
    <submittedName>
        <fullName evidence="14">NAD-dependent deacetylase sirtuin-2</fullName>
    </submittedName>
</protein>
<feature type="binding site" evidence="9">
    <location>
        <begin position="128"/>
        <end position="131"/>
    </location>
    <ligand>
        <name>NAD(+)</name>
        <dbReference type="ChEBI" id="CHEBI:57540"/>
    </ligand>
</feature>
<comment type="cofactor">
    <cofactor evidence="10">
        <name>Zn(2+)</name>
        <dbReference type="ChEBI" id="CHEBI:29105"/>
    </cofactor>
    <text evidence="10">Binds 1 zinc ion per subunit.</text>
</comment>
<dbReference type="OrthoDB" id="420264at2759"/>
<comment type="similarity">
    <text evidence="2">Belongs to the sirtuin family. Class I subfamily.</text>
</comment>
<dbReference type="InterPro" id="IPR026590">
    <property type="entry name" value="Ssirtuin_cat_dom"/>
</dbReference>
<dbReference type="Gene3D" id="3.40.50.1220">
    <property type="entry name" value="TPP-binding domain"/>
    <property type="match status" value="1"/>
</dbReference>
<dbReference type="Proteomes" id="UP000053477">
    <property type="component" value="Unassembled WGS sequence"/>
</dbReference>
<comment type="subcellular location">
    <subcellularLocation>
        <location evidence="1">Mitochondrion</location>
    </subcellularLocation>
</comment>
<evidence type="ECO:0000256" key="9">
    <source>
        <dbReference type="PIRSR" id="PIRSR037938-2"/>
    </source>
</evidence>
<feature type="binding site" evidence="10 11">
    <location>
        <position position="180"/>
    </location>
    <ligand>
        <name>Zn(2+)</name>
        <dbReference type="ChEBI" id="CHEBI:29105"/>
    </ligand>
</feature>
<keyword evidence="6 9" id="KW-0520">NAD</keyword>
<evidence type="ECO:0000256" key="3">
    <source>
        <dbReference type="ARBA" id="ARBA00022679"/>
    </source>
</evidence>
<evidence type="ECO:0000256" key="10">
    <source>
        <dbReference type="PIRSR" id="PIRSR037938-3"/>
    </source>
</evidence>
<dbReference type="InterPro" id="IPR050134">
    <property type="entry name" value="NAD-dep_sirtuin_deacylases"/>
</dbReference>
<feature type="binding site" evidence="9">
    <location>
        <begin position="46"/>
        <end position="50"/>
    </location>
    <ligand>
        <name>NAD(+)</name>
        <dbReference type="ChEBI" id="CHEBI:57540"/>
    </ligand>
</feature>
<dbReference type="SUPFAM" id="SSF52467">
    <property type="entry name" value="DHS-like NAD/FAD-binding domain"/>
    <property type="match status" value="1"/>
</dbReference>
<organism evidence="14 15">
    <name type="scientific">Schizopora paradoxa</name>
    <dbReference type="NCBI Taxonomy" id="27342"/>
    <lineage>
        <taxon>Eukaryota</taxon>
        <taxon>Fungi</taxon>
        <taxon>Dikarya</taxon>
        <taxon>Basidiomycota</taxon>
        <taxon>Agaricomycotina</taxon>
        <taxon>Agaricomycetes</taxon>
        <taxon>Hymenochaetales</taxon>
        <taxon>Schizoporaceae</taxon>
        <taxon>Schizopora</taxon>
    </lineage>
</organism>
<feature type="binding site" evidence="9">
    <location>
        <begin position="56"/>
        <end position="58"/>
    </location>
    <ligand>
        <name>NAD(+)</name>
        <dbReference type="ChEBI" id="CHEBI:57540"/>
    </ligand>
</feature>
<keyword evidence="7" id="KW-0496">Mitochondrion</keyword>
<dbReference type="GO" id="GO:0008270">
    <property type="term" value="F:zinc ion binding"/>
    <property type="evidence" value="ECO:0007669"/>
    <property type="project" value="UniProtKB-UniRule"/>
</dbReference>
<dbReference type="InterPro" id="IPR029035">
    <property type="entry name" value="DHS-like_NAD/FAD-binding_dom"/>
</dbReference>
<evidence type="ECO:0000256" key="7">
    <source>
        <dbReference type="ARBA" id="ARBA00023128"/>
    </source>
</evidence>
<gene>
    <name evidence="14" type="ORF">SCHPADRAFT_927647</name>
</gene>
<dbReference type="InParanoid" id="A0A0H2SCM6"/>
<feature type="active site" description="Proton acceptor" evidence="8 11">
    <location>
        <position position="148"/>
    </location>
</feature>
<dbReference type="GO" id="GO:0005739">
    <property type="term" value="C:mitochondrion"/>
    <property type="evidence" value="ECO:0007669"/>
    <property type="project" value="UniProtKB-SubCell"/>
</dbReference>
<evidence type="ECO:0000256" key="4">
    <source>
        <dbReference type="ARBA" id="ARBA00022723"/>
    </source>
</evidence>
<dbReference type="PANTHER" id="PTHR11085:SF6">
    <property type="entry name" value="NAD-DEPENDENT PROTEIN DEACETYLASE SIRTUIN-2"/>
    <property type="match status" value="1"/>
</dbReference>
<evidence type="ECO:0000256" key="8">
    <source>
        <dbReference type="PIRSR" id="PIRSR037938-1"/>
    </source>
</evidence>
<dbReference type="FunCoup" id="A0A0H2SCM6">
    <property type="interactions" value="244"/>
</dbReference>
<dbReference type="GO" id="GO:0005634">
    <property type="term" value="C:nucleus"/>
    <property type="evidence" value="ECO:0007669"/>
    <property type="project" value="TreeGrafter"/>
</dbReference>
<dbReference type="InterPro" id="IPR026591">
    <property type="entry name" value="Sirtuin_cat_small_dom_sf"/>
</dbReference>
<dbReference type="InterPro" id="IPR003000">
    <property type="entry name" value="Sirtuin"/>
</dbReference>
<dbReference type="GO" id="GO:0070403">
    <property type="term" value="F:NAD+ binding"/>
    <property type="evidence" value="ECO:0007669"/>
    <property type="project" value="UniProtKB-UniRule"/>
</dbReference>
<reference evidence="14 15" key="1">
    <citation type="submission" date="2015-04" db="EMBL/GenBank/DDBJ databases">
        <title>Complete genome sequence of Schizopora paradoxa KUC8140, a cosmopolitan wood degrader in East Asia.</title>
        <authorList>
            <consortium name="DOE Joint Genome Institute"/>
            <person name="Min B."/>
            <person name="Park H."/>
            <person name="Jang Y."/>
            <person name="Kim J.-J."/>
            <person name="Kim K.H."/>
            <person name="Pangilinan J."/>
            <person name="Lipzen A."/>
            <person name="Riley R."/>
            <person name="Grigoriev I.V."/>
            <person name="Spatafora J.W."/>
            <person name="Choi I.-G."/>
        </authorList>
    </citation>
    <scope>NUCLEOTIDE SEQUENCE [LARGE SCALE GENOMIC DNA]</scope>
    <source>
        <strain evidence="14 15">KUC8140</strain>
    </source>
</reference>
<feature type="binding site" evidence="10 11">
    <location>
        <position position="159"/>
    </location>
    <ligand>
        <name>Zn(2+)</name>
        <dbReference type="ChEBI" id="CHEBI:29105"/>
    </ligand>
</feature>
<feature type="binding site" evidence="9">
    <location>
        <begin position="220"/>
        <end position="221"/>
    </location>
    <ligand>
        <name>NAD(+)</name>
        <dbReference type="ChEBI" id="CHEBI:57540"/>
    </ligand>
</feature>
<evidence type="ECO:0000256" key="6">
    <source>
        <dbReference type="ARBA" id="ARBA00023027"/>
    </source>
</evidence>
<feature type="region of interest" description="Disordered" evidence="12">
    <location>
        <begin position="297"/>
        <end position="319"/>
    </location>
</feature>
<dbReference type="AlphaFoldDB" id="A0A0H2SCM6"/>
<dbReference type="STRING" id="27342.A0A0H2SCM6"/>
<feature type="domain" description="Deacetylase sirtuin-type" evidence="13">
    <location>
        <begin position="18"/>
        <end position="278"/>
    </location>
</feature>
<feature type="binding site" evidence="9">
    <location>
        <position position="264"/>
    </location>
    <ligand>
        <name>NAD(+)</name>
        <dbReference type="ChEBI" id="CHEBI:57540"/>
    </ligand>
</feature>
<evidence type="ECO:0000256" key="5">
    <source>
        <dbReference type="ARBA" id="ARBA00022833"/>
    </source>
</evidence>